<dbReference type="InterPro" id="IPR036188">
    <property type="entry name" value="FAD/NAD-bd_sf"/>
</dbReference>
<dbReference type="AlphaFoldDB" id="A0A543EXW3"/>
<name>A0A543EXW3_9NOCA</name>
<dbReference type="Gene3D" id="3.30.9.10">
    <property type="entry name" value="D-Amino Acid Oxidase, subunit A, domain 2"/>
    <property type="match status" value="1"/>
</dbReference>
<proteinExistence type="predicted"/>
<sequence length="444" mass="47230">MTGTSGPQPAKDAGTAYTTFTGWIDRPADLAAPLDTNISCDVAVVGGGLGGMAIALRLAEQGVDVVLLESDFCGYGASSRNAGQLSGKPTGEPQILAKVNPRLLRDLVRFAEGSVQFAEDMIKQLGIDCEYEPVGNVGVAATARQLRKARRDARALIAAGASERVGDHRELGLPDTFLGGVLTTVGGTMNPGMFTLGVRAALLRSGVRVFEQSPVQSVTDIGAGAQVSTPLGRVRAKRVVLANNAFAPEIGITPKHLAKPVWVSMIETAPVDAERIAATGWTSRSGLATKHHVMESYHVTPANTIAVGVRRLQVGKHPLTDRTSDPVVVADLTAAFRARFPSLADVAITKTWGGWIAMTTSRLPVAGQVSKNVYYTIGCNGHGLGQAPYLGALLADHLVTDEIHHDLIPFWRTESRFARSLYLHNPVLRAAWLADRIGDRRAAR</sequence>
<dbReference type="OrthoDB" id="9805852at2"/>
<accession>A0A543EXW3</accession>
<feature type="domain" description="FAD dependent oxidoreductase" evidence="1">
    <location>
        <begin position="41"/>
        <end position="396"/>
    </location>
</feature>
<dbReference type="RefSeq" id="WP_141812968.1">
    <property type="nucleotide sequence ID" value="NZ_VFPG01000002.1"/>
</dbReference>
<dbReference type="Pfam" id="PF01266">
    <property type="entry name" value="DAO"/>
    <property type="match status" value="1"/>
</dbReference>
<dbReference type="Proteomes" id="UP000316331">
    <property type="component" value="Unassembled WGS sequence"/>
</dbReference>
<gene>
    <name evidence="2" type="ORF">FB390_6621</name>
</gene>
<dbReference type="PANTHER" id="PTHR13847:SF281">
    <property type="entry name" value="FAD DEPENDENT OXIDOREDUCTASE DOMAIN-CONTAINING PROTEIN"/>
    <property type="match status" value="1"/>
</dbReference>
<evidence type="ECO:0000313" key="2">
    <source>
        <dbReference type="EMBL" id="TQM26428.1"/>
    </source>
</evidence>
<dbReference type="GO" id="GO:0005737">
    <property type="term" value="C:cytoplasm"/>
    <property type="evidence" value="ECO:0007669"/>
    <property type="project" value="TreeGrafter"/>
</dbReference>
<dbReference type="InterPro" id="IPR006076">
    <property type="entry name" value="FAD-dep_OxRdtase"/>
</dbReference>
<dbReference type="EMBL" id="VFPG01000002">
    <property type="protein sequence ID" value="TQM26428.1"/>
    <property type="molecule type" value="Genomic_DNA"/>
</dbReference>
<reference evidence="2 3" key="1">
    <citation type="submission" date="2019-06" db="EMBL/GenBank/DDBJ databases">
        <title>Sequencing the genomes of 1000 actinobacteria strains.</title>
        <authorList>
            <person name="Klenk H.-P."/>
        </authorList>
    </citation>
    <scope>NUCLEOTIDE SEQUENCE [LARGE SCALE GENOMIC DNA]</scope>
    <source>
        <strain evidence="2 3">DSM 103495</strain>
    </source>
</reference>
<organism evidence="2 3">
    <name type="scientific">Nocardia bhagyanarayanae</name>
    <dbReference type="NCBI Taxonomy" id="1215925"/>
    <lineage>
        <taxon>Bacteria</taxon>
        <taxon>Bacillati</taxon>
        <taxon>Actinomycetota</taxon>
        <taxon>Actinomycetes</taxon>
        <taxon>Mycobacteriales</taxon>
        <taxon>Nocardiaceae</taxon>
        <taxon>Nocardia</taxon>
    </lineage>
</organism>
<protein>
    <submittedName>
        <fullName evidence="2">Glycine/D-amino acid oxidase-like deaminating enzyme</fullName>
    </submittedName>
</protein>
<evidence type="ECO:0000313" key="3">
    <source>
        <dbReference type="Proteomes" id="UP000316331"/>
    </source>
</evidence>
<dbReference type="PRINTS" id="PR00411">
    <property type="entry name" value="PNDRDTASEI"/>
</dbReference>
<dbReference type="PANTHER" id="PTHR13847">
    <property type="entry name" value="SARCOSINE DEHYDROGENASE-RELATED"/>
    <property type="match status" value="1"/>
</dbReference>
<dbReference type="SUPFAM" id="SSF51905">
    <property type="entry name" value="FAD/NAD(P)-binding domain"/>
    <property type="match status" value="1"/>
</dbReference>
<keyword evidence="3" id="KW-1185">Reference proteome</keyword>
<dbReference type="Gene3D" id="3.50.50.60">
    <property type="entry name" value="FAD/NAD(P)-binding domain"/>
    <property type="match status" value="1"/>
</dbReference>
<evidence type="ECO:0000259" key="1">
    <source>
        <dbReference type="Pfam" id="PF01266"/>
    </source>
</evidence>
<comment type="caution">
    <text evidence="2">The sequence shown here is derived from an EMBL/GenBank/DDBJ whole genome shotgun (WGS) entry which is preliminary data.</text>
</comment>